<dbReference type="Pfam" id="PF18911">
    <property type="entry name" value="PKD_4"/>
    <property type="match status" value="1"/>
</dbReference>
<evidence type="ECO:0000313" key="3">
    <source>
        <dbReference type="EMBL" id="RGM13981.1"/>
    </source>
</evidence>
<dbReference type="PROSITE" id="PS50093">
    <property type="entry name" value="PKD"/>
    <property type="match status" value="2"/>
</dbReference>
<evidence type="ECO:0000256" key="1">
    <source>
        <dbReference type="SAM" id="Phobius"/>
    </source>
</evidence>
<comment type="caution">
    <text evidence="3">The sequence shown here is derived from an EMBL/GenBank/DDBJ whole genome shotgun (WGS) entry which is preliminary data.</text>
</comment>
<keyword evidence="1" id="KW-0812">Transmembrane</keyword>
<keyword evidence="1" id="KW-0472">Membrane</keyword>
<dbReference type="AlphaFoldDB" id="A0A3E4UQC8"/>
<dbReference type="SUPFAM" id="SSF49299">
    <property type="entry name" value="PKD domain"/>
    <property type="match status" value="2"/>
</dbReference>
<dbReference type="RefSeq" id="WP_117741542.1">
    <property type="nucleotide sequence ID" value="NZ_QSSV01000007.1"/>
</dbReference>
<feature type="transmembrane region" description="Helical" evidence="1">
    <location>
        <begin position="9"/>
        <end position="30"/>
    </location>
</feature>
<feature type="domain" description="PKD" evidence="2">
    <location>
        <begin position="61"/>
        <end position="96"/>
    </location>
</feature>
<dbReference type="InterPro" id="IPR013783">
    <property type="entry name" value="Ig-like_fold"/>
</dbReference>
<protein>
    <submittedName>
        <fullName evidence="3">PKD domain-containing protein</fullName>
    </submittedName>
</protein>
<keyword evidence="1" id="KW-1133">Transmembrane helix</keyword>
<dbReference type="InterPro" id="IPR000601">
    <property type="entry name" value="PKD_dom"/>
</dbReference>
<evidence type="ECO:0000313" key="4">
    <source>
        <dbReference type="Proteomes" id="UP000261223"/>
    </source>
</evidence>
<accession>A0A3E4UQC8</accession>
<dbReference type="CDD" id="cd00146">
    <property type="entry name" value="PKD"/>
    <property type="match status" value="2"/>
</dbReference>
<organism evidence="3 4">
    <name type="scientific">Bacteroides stercoris</name>
    <dbReference type="NCBI Taxonomy" id="46506"/>
    <lineage>
        <taxon>Bacteria</taxon>
        <taxon>Pseudomonadati</taxon>
        <taxon>Bacteroidota</taxon>
        <taxon>Bacteroidia</taxon>
        <taxon>Bacteroidales</taxon>
        <taxon>Bacteroidaceae</taxon>
        <taxon>Bacteroides</taxon>
    </lineage>
</organism>
<gene>
    <name evidence="3" type="ORF">DXC34_06775</name>
</gene>
<evidence type="ECO:0000259" key="2">
    <source>
        <dbReference type="PROSITE" id="PS50093"/>
    </source>
</evidence>
<dbReference type="EMBL" id="QSSV01000007">
    <property type="protein sequence ID" value="RGM13981.1"/>
    <property type="molecule type" value="Genomic_DNA"/>
</dbReference>
<reference evidence="3 4" key="1">
    <citation type="submission" date="2018-08" db="EMBL/GenBank/DDBJ databases">
        <title>A genome reference for cultivated species of the human gut microbiota.</title>
        <authorList>
            <person name="Zou Y."/>
            <person name="Xue W."/>
            <person name="Luo G."/>
        </authorList>
    </citation>
    <scope>NUCLEOTIDE SEQUENCE [LARGE SCALE GENOMIC DNA]</scope>
    <source>
        <strain evidence="3 4">TF03-6</strain>
    </source>
</reference>
<dbReference type="InterPro" id="IPR035986">
    <property type="entry name" value="PKD_dom_sf"/>
</dbReference>
<dbReference type="Gene3D" id="2.60.40.10">
    <property type="entry name" value="Immunoglobulins"/>
    <property type="match status" value="2"/>
</dbReference>
<proteinExistence type="predicted"/>
<feature type="domain" description="PKD" evidence="2">
    <location>
        <begin position="139"/>
        <end position="175"/>
    </location>
</feature>
<sequence>MGKIRTRKILFVVAAMLLCVLVAVLIRLFFSNRIVRMTLTPIEVEVGEAVHYADSTRNAGAWLWEFGNGDVSHERSGQYVFKEPGRYQVRLQVDHSLEKKQIVKVNRRANNYGSDQLVKIEAPATAFQSEIISFKGYGPSREWRWQFGESGIVDSREQNPLYAYSEPGRYEVLLTTEETQYPVRHTIEVLPQYAENDSTDVLVVIGNDIREHLQAIVDGKPFNVHYNYILKKYLCGNPDIAVTVNNNKKNDFYSYCQGLKIIARRKTLIDEVFVDMGDNLNNECVMQLMVTQHERFSESKK</sequence>
<dbReference type="Proteomes" id="UP000261223">
    <property type="component" value="Unassembled WGS sequence"/>
</dbReference>
<name>A0A3E4UQC8_BACSE</name>